<evidence type="ECO:0000313" key="1">
    <source>
        <dbReference type="EMBL" id="CAD9234029.1"/>
    </source>
</evidence>
<proteinExistence type="predicted"/>
<name>A0A7S1TGK9_9RHOD</name>
<reference evidence="1" key="1">
    <citation type="submission" date="2021-01" db="EMBL/GenBank/DDBJ databases">
        <authorList>
            <person name="Corre E."/>
            <person name="Pelletier E."/>
            <person name="Niang G."/>
            <person name="Scheremetjew M."/>
            <person name="Finn R."/>
            <person name="Kale V."/>
            <person name="Holt S."/>
            <person name="Cochrane G."/>
            <person name="Meng A."/>
            <person name="Brown T."/>
            <person name="Cohen L."/>
        </authorList>
    </citation>
    <scope>NUCLEOTIDE SEQUENCE</scope>
    <source>
        <strain evidence="1">SAG 36.94</strain>
    </source>
</reference>
<dbReference type="AlphaFoldDB" id="A0A7S1TGK9"/>
<organism evidence="1">
    <name type="scientific">Compsopogon caeruleus</name>
    <dbReference type="NCBI Taxonomy" id="31354"/>
    <lineage>
        <taxon>Eukaryota</taxon>
        <taxon>Rhodophyta</taxon>
        <taxon>Compsopogonophyceae</taxon>
        <taxon>Compsopogonales</taxon>
        <taxon>Compsopogonaceae</taxon>
        <taxon>Compsopogon</taxon>
    </lineage>
</organism>
<gene>
    <name evidence="1" type="ORF">CCAE0312_LOCUS6117</name>
</gene>
<accession>A0A7S1TGK9</accession>
<protein>
    <submittedName>
        <fullName evidence="1">Uncharacterized protein</fullName>
    </submittedName>
</protein>
<dbReference type="EMBL" id="HBGH01010979">
    <property type="protein sequence ID" value="CAD9234029.1"/>
    <property type="molecule type" value="Transcribed_RNA"/>
</dbReference>
<sequence length="110" mass="12116">MGKICGDGFQRQRFAEEKEKGVLDLEISETTVGVCQGQRWRKIPNMYNLKSLAEYDLSTSDIWKFAQVNARWVLAVETVNPQARGGQDDVGGGPAFISCSCTKGEKLGSI</sequence>